<sequence length="85" mass="9628">MMSIVHITSRKTVHEVHRVTQSDVVPVVKACFFKSIQNIYTNETVPENGRQVESSVSGKVELEESVGYTNIDIDIYILAKFENID</sequence>
<dbReference type="AlphaFoldDB" id="A0AAE0RN28"/>
<evidence type="ECO:0000313" key="1">
    <source>
        <dbReference type="EMBL" id="KAK3576507.1"/>
    </source>
</evidence>
<comment type="caution">
    <text evidence="1">The sequence shown here is derived from an EMBL/GenBank/DDBJ whole genome shotgun (WGS) entry which is preliminary data.</text>
</comment>
<name>A0AAE0RN28_9BIVA</name>
<gene>
    <name evidence="1" type="ORF">CHS0354_034182</name>
</gene>
<feature type="non-terminal residue" evidence="1">
    <location>
        <position position="85"/>
    </location>
</feature>
<protein>
    <submittedName>
        <fullName evidence="1">Uncharacterized protein</fullName>
    </submittedName>
</protein>
<proteinExistence type="predicted"/>
<dbReference type="EMBL" id="JAEAOA010002000">
    <property type="protein sequence ID" value="KAK3576507.1"/>
    <property type="molecule type" value="Genomic_DNA"/>
</dbReference>
<evidence type="ECO:0000313" key="2">
    <source>
        <dbReference type="Proteomes" id="UP001195483"/>
    </source>
</evidence>
<reference evidence="1" key="2">
    <citation type="journal article" date="2021" name="Genome Biol. Evol.">
        <title>Developing a high-quality reference genome for a parasitic bivalve with doubly uniparental inheritance (Bivalvia: Unionida).</title>
        <authorList>
            <person name="Smith C.H."/>
        </authorList>
    </citation>
    <scope>NUCLEOTIDE SEQUENCE</scope>
    <source>
        <strain evidence="1">CHS0354</strain>
        <tissue evidence="1">Mantle</tissue>
    </source>
</reference>
<reference evidence="1" key="1">
    <citation type="journal article" date="2021" name="Genome Biol. Evol.">
        <title>A High-Quality Reference Genome for a Parasitic Bivalve with Doubly Uniparental Inheritance (Bivalvia: Unionida).</title>
        <authorList>
            <person name="Smith C.H."/>
        </authorList>
    </citation>
    <scope>NUCLEOTIDE SEQUENCE</scope>
    <source>
        <strain evidence="1">CHS0354</strain>
    </source>
</reference>
<dbReference type="Proteomes" id="UP001195483">
    <property type="component" value="Unassembled WGS sequence"/>
</dbReference>
<accession>A0AAE0RN28</accession>
<organism evidence="1 2">
    <name type="scientific">Potamilus streckersoni</name>
    <dbReference type="NCBI Taxonomy" id="2493646"/>
    <lineage>
        <taxon>Eukaryota</taxon>
        <taxon>Metazoa</taxon>
        <taxon>Spiralia</taxon>
        <taxon>Lophotrochozoa</taxon>
        <taxon>Mollusca</taxon>
        <taxon>Bivalvia</taxon>
        <taxon>Autobranchia</taxon>
        <taxon>Heteroconchia</taxon>
        <taxon>Palaeoheterodonta</taxon>
        <taxon>Unionida</taxon>
        <taxon>Unionoidea</taxon>
        <taxon>Unionidae</taxon>
        <taxon>Ambleminae</taxon>
        <taxon>Lampsilini</taxon>
        <taxon>Potamilus</taxon>
    </lineage>
</organism>
<reference evidence="1" key="3">
    <citation type="submission" date="2023-05" db="EMBL/GenBank/DDBJ databases">
        <authorList>
            <person name="Smith C.H."/>
        </authorList>
    </citation>
    <scope>NUCLEOTIDE SEQUENCE</scope>
    <source>
        <strain evidence="1">CHS0354</strain>
        <tissue evidence="1">Mantle</tissue>
    </source>
</reference>
<keyword evidence="2" id="KW-1185">Reference proteome</keyword>